<feature type="domain" description="Acyl-CoA dehydrogenase/oxidase C-terminal" evidence="6">
    <location>
        <begin position="229"/>
        <end position="371"/>
    </location>
</feature>
<organism evidence="9 10">
    <name type="scientific">Paenibacillus thiaminolyticus</name>
    <name type="common">Bacillus thiaminolyticus</name>
    <dbReference type="NCBI Taxonomy" id="49283"/>
    <lineage>
        <taxon>Bacteria</taxon>
        <taxon>Bacillati</taxon>
        <taxon>Bacillota</taxon>
        <taxon>Bacilli</taxon>
        <taxon>Bacillales</taxon>
        <taxon>Paenibacillaceae</taxon>
        <taxon>Paenibacillus</taxon>
    </lineage>
</organism>
<evidence type="ECO:0000256" key="3">
    <source>
        <dbReference type="ARBA" id="ARBA00022630"/>
    </source>
</evidence>
<evidence type="ECO:0000259" key="6">
    <source>
        <dbReference type="Pfam" id="PF00441"/>
    </source>
</evidence>
<comment type="cofactor">
    <cofactor evidence="1 5">
        <name>FAD</name>
        <dbReference type="ChEBI" id="CHEBI:57692"/>
    </cofactor>
</comment>
<proteinExistence type="inferred from homology"/>
<dbReference type="Pfam" id="PF02770">
    <property type="entry name" value="Acyl-CoA_dh_M"/>
    <property type="match status" value="1"/>
</dbReference>
<dbReference type="Pfam" id="PF00441">
    <property type="entry name" value="Acyl-CoA_dh_1"/>
    <property type="match status" value="1"/>
</dbReference>
<dbReference type="Gene3D" id="1.10.540.10">
    <property type="entry name" value="Acyl-CoA dehydrogenase/oxidase, N-terminal domain"/>
    <property type="match status" value="1"/>
</dbReference>
<dbReference type="RefSeq" id="WP_258558738.1">
    <property type="nucleotide sequence ID" value="NZ_CALYRD010000001.1"/>
</dbReference>
<name>A0ABT4FUH2_PANTH</name>
<dbReference type="InterPro" id="IPR009100">
    <property type="entry name" value="AcylCoA_DH/oxidase_NM_dom_sf"/>
</dbReference>
<sequence length="378" mass="42059">MMKIELTKEQLNWKAEFRDFVDEVVMPYAEKNDREERIDPELMERLKEKGYLGSMLPREYGGLGLDWVTIGILNEEIGRGCSSLRSLVTVHGMVALALLRWGSEEQKHQWLPKMAAGEIIGAFALTEPEVGSDAKNVQSAAVASGHTYVINGHKKWITMGQIADIYLVFAQCEGKPTAFLVERNTPGFTATAISGLLGARASMLAELHLADCVIPKDNMVGSVGTGLSHVALHCLDYGRYTVACGCVGLGQACLEQSVDYSRKRRQFGRALRENQLIQKMITEMTVNVKAARLLCYQSGYLKDVMDPDSIMETWTAKYFASKMVNQAASDAVQIHGANGCSRDYPVERYMRDARINEIIEGTSQMHEMLIALHTIRNI</sequence>
<evidence type="ECO:0000256" key="4">
    <source>
        <dbReference type="ARBA" id="ARBA00022827"/>
    </source>
</evidence>
<evidence type="ECO:0000256" key="1">
    <source>
        <dbReference type="ARBA" id="ARBA00001974"/>
    </source>
</evidence>
<dbReference type="Gene3D" id="2.40.110.10">
    <property type="entry name" value="Butyryl-CoA Dehydrogenase, subunit A, domain 2"/>
    <property type="match status" value="1"/>
</dbReference>
<dbReference type="Pfam" id="PF02771">
    <property type="entry name" value="Acyl-CoA_dh_N"/>
    <property type="match status" value="1"/>
</dbReference>
<dbReference type="InterPro" id="IPR036250">
    <property type="entry name" value="AcylCo_DH-like_C"/>
</dbReference>
<evidence type="ECO:0000256" key="5">
    <source>
        <dbReference type="RuleBase" id="RU362125"/>
    </source>
</evidence>
<evidence type="ECO:0000313" key="9">
    <source>
        <dbReference type="EMBL" id="MCY9606466.1"/>
    </source>
</evidence>
<dbReference type="EMBL" id="JAMDMM010000012">
    <property type="protein sequence ID" value="MCY9606466.1"/>
    <property type="molecule type" value="Genomic_DNA"/>
</dbReference>
<accession>A0ABT4FUH2</accession>
<gene>
    <name evidence="9" type="ORF">M5W83_04735</name>
</gene>
<dbReference type="SUPFAM" id="SSF47203">
    <property type="entry name" value="Acyl-CoA dehydrogenase C-terminal domain-like"/>
    <property type="match status" value="1"/>
</dbReference>
<dbReference type="Proteomes" id="UP001209276">
    <property type="component" value="Unassembled WGS sequence"/>
</dbReference>
<evidence type="ECO:0000256" key="2">
    <source>
        <dbReference type="ARBA" id="ARBA00009347"/>
    </source>
</evidence>
<keyword evidence="10" id="KW-1185">Reference proteome</keyword>
<evidence type="ECO:0000259" key="8">
    <source>
        <dbReference type="Pfam" id="PF02771"/>
    </source>
</evidence>
<feature type="domain" description="Acyl-CoA oxidase/dehydrogenase middle" evidence="7">
    <location>
        <begin position="122"/>
        <end position="212"/>
    </location>
</feature>
<dbReference type="InterPro" id="IPR037069">
    <property type="entry name" value="AcylCoA_DH/ox_N_sf"/>
</dbReference>
<protein>
    <submittedName>
        <fullName evidence="9">Acyl-CoA dehydrogenase family protein</fullName>
    </submittedName>
</protein>
<dbReference type="InterPro" id="IPR046373">
    <property type="entry name" value="Acyl-CoA_Oxase/DH_mid-dom_sf"/>
</dbReference>
<comment type="caution">
    <text evidence="9">The sequence shown here is derived from an EMBL/GenBank/DDBJ whole genome shotgun (WGS) entry which is preliminary data.</text>
</comment>
<evidence type="ECO:0000313" key="10">
    <source>
        <dbReference type="Proteomes" id="UP001209276"/>
    </source>
</evidence>
<dbReference type="InterPro" id="IPR013786">
    <property type="entry name" value="AcylCoA_DH/ox_N"/>
</dbReference>
<dbReference type="InterPro" id="IPR009075">
    <property type="entry name" value="AcylCo_DH/oxidase_C"/>
</dbReference>
<dbReference type="SUPFAM" id="SSF56645">
    <property type="entry name" value="Acyl-CoA dehydrogenase NM domain-like"/>
    <property type="match status" value="1"/>
</dbReference>
<reference evidence="9 10" key="1">
    <citation type="submission" date="2022-05" db="EMBL/GenBank/DDBJ databases">
        <title>Genome Sequencing of Bee-Associated Microbes.</title>
        <authorList>
            <person name="Dunlap C."/>
        </authorList>
    </citation>
    <scope>NUCLEOTIDE SEQUENCE [LARGE SCALE GENOMIC DNA]</scope>
    <source>
        <strain evidence="9 10">NRRL B-14613</strain>
    </source>
</reference>
<keyword evidence="5" id="KW-0560">Oxidoreductase</keyword>
<dbReference type="Gene3D" id="1.20.140.10">
    <property type="entry name" value="Butyryl-CoA Dehydrogenase, subunit A, domain 3"/>
    <property type="match status" value="1"/>
</dbReference>
<comment type="similarity">
    <text evidence="2 5">Belongs to the acyl-CoA dehydrogenase family.</text>
</comment>
<dbReference type="PANTHER" id="PTHR43884">
    <property type="entry name" value="ACYL-COA DEHYDROGENASE"/>
    <property type="match status" value="1"/>
</dbReference>
<feature type="domain" description="Acyl-CoA dehydrogenase/oxidase N-terminal" evidence="8">
    <location>
        <begin position="7"/>
        <end position="118"/>
    </location>
</feature>
<dbReference type="PANTHER" id="PTHR43884:SF12">
    <property type="entry name" value="ISOVALERYL-COA DEHYDROGENASE, MITOCHONDRIAL-RELATED"/>
    <property type="match status" value="1"/>
</dbReference>
<keyword evidence="4 5" id="KW-0274">FAD</keyword>
<evidence type="ECO:0000259" key="7">
    <source>
        <dbReference type="Pfam" id="PF02770"/>
    </source>
</evidence>
<dbReference type="PIRSF" id="PIRSF016578">
    <property type="entry name" value="HsaA"/>
    <property type="match status" value="1"/>
</dbReference>
<dbReference type="InterPro" id="IPR006091">
    <property type="entry name" value="Acyl-CoA_Oxase/DH_mid-dom"/>
</dbReference>
<keyword evidence="3 5" id="KW-0285">Flavoprotein</keyword>